<dbReference type="GO" id="GO:0007189">
    <property type="term" value="P:adenylate cyclase-activating G protein-coupled receptor signaling pathway"/>
    <property type="evidence" value="ECO:0007669"/>
    <property type="project" value="TreeGrafter"/>
</dbReference>
<dbReference type="PANTHER" id="PTHR24372">
    <property type="entry name" value="GLYCOPROTEIN HORMONE RECEPTOR"/>
    <property type="match status" value="1"/>
</dbReference>
<accession>A0AAD8AT38</accession>
<dbReference type="InterPro" id="IPR017452">
    <property type="entry name" value="GPCR_Rhodpsn_7TM"/>
</dbReference>
<feature type="transmembrane region" description="Helical" evidence="13">
    <location>
        <begin position="1096"/>
        <end position="1120"/>
    </location>
</feature>
<feature type="transmembrane region" description="Helical" evidence="13">
    <location>
        <begin position="1141"/>
        <end position="1161"/>
    </location>
</feature>
<dbReference type="CDD" id="cd00037">
    <property type="entry name" value="CLECT"/>
    <property type="match status" value="1"/>
</dbReference>
<dbReference type="GO" id="GO:0005886">
    <property type="term" value="C:plasma membrane"/>
    <property type="evidence" value="ECO:0007669"/>
    <property type="project" value="UniProtKB-SubCell"/>
</dbReference>
<feature type="transmembrane region" description="Helical" evidence="13">
    <location>
        <begin position="1274"/>
        <end position="1296"/>
    </location>
</feature>
<evidence type="ECO:0000256" key="9">
    <source>
        <dbReference type="ARBA" id="ARBA00023157"/>
    </source>
</evidence>
<evidence type="ECO:0000256" key="5">
    <source>
        <dbReference type="ARBA" id="ARBA00022737"/>
    </source>
</evidence>
<dbReference type="InterPro" id="IPR016187">
    <property type="entry name" value="CTDL_fold"/>
</dbReference>
<feature type="domain" description="G-protein coupled receptors family 1 profile" evidence="15">
    <location>
        <begin position="1032"/>
        <end position="1294"/>
    </location>
</feature>
<evidence type="ECO:0000256" key="2">
    <source>
        <dbReference type="ARBA" id="ARBA00022475"/>
    </source>
</evidence>
<dbReference type="GO" id="GO:0008528">
    <property type="term" value="F:G protein-coupled peptide receptor activity"/>
    <property type="evidence" value="ECO:0007669"/>
    <property type="project" value="TreeGrafter"/>
</dbReference>
<dbReference type="InterPro" id="IPR000276">
    <property type="entry name" value="GPCR_Rhodpsn"/>
</dbReference>
<keyword evidence="6 13" id="KW-1133">Transmembrane helix</keyword>
<dbReference type="Gene3D" id="1.20.1070.10">
    <property type="entry name" value="Rhodopsin 7-helix transmembrane proteins"/>
    <property type="match status" value="1"/>
</dbReference>
<dbReference type="CDD" id="cd00112">
    <property type="entry name" value="LDLa"/>
    <property type="match status" value="3"/>
</dbReference>
<dbReference type="SUPFAM" id="SSF81321">
    <property type="entry name" value="Family A G protein-coupled receptor-like"/>
    <property type="match status" value="1"/>
</dbReference>
<feature type="transmembrane region" description="Helical" evidence="13">
    <location>
        <begin position="1049"/>
        <end position="1076"/>
    </location>
</feature>
<keyword evidence="17" id="KW-1185">Reference proteome</keyword>
<dbReference type="SMART" id="SM00192">
    <property type="entry name" value="LDLa"/>
    <property type="match status" value="6"/>
</dbReference>
<feature type="transmembrane region" description="Helical" evidence="13">
    <location>
        <begin position="1236"/>
        <end position="1262"/>
    </location>
</feature>
<keyword evidence="10 16" id="KW-0675">Receptor</keyword>
<evidence type="ECO:0000256" key="10">
    <source>
        <dbReference type="ARBA" id="ARBA00023170"/>
    </source>
</evidence>
<proteinExistence type="predicted"/>
<dbReference type="Pfam" id="PF00001">
    <property type="entry name" value="7tm_1"/>
    <property type="match status" value="1"/>
</dbReference>
<keyword evidence="8 13" id="KW-0472">Membrane</keyword>
<keyword evidence="2" id="KW-1003">Cell membrane</keyword>
<dbReference type="SMART" id="SM00034">
    <property type="entry name" value="CLECT"/>
    <property type="match status" value="1"/>
</dbReference>
<keyword evidence="11" id="KW-0807">Transducer</keyword>
<dbReference type="SUPFAM" id="SSF57424">
    <property type="entry name" value="LDL receptor-like module"/>
    <property type="match status" value="5"/>
</dbReference>
<keyword evidence="4 13" id="KW-0812">Transmembrane</keyword>
<comment type="caution">
    <text evidence="12">Lacks conserved residue(s) required for the propagation of feature annotation.</text>
</comment>
<evidence type="ECO:0000259" key="15">
    <source>
        <dbReference type="PROSITE" id="PS50262"/>
    </source>
</evidence>
<name>A0AAD8AT38_BIOPF</name>
<dbReference type="SUPFAM" id="SSF56436">
    <property type="entry name" value="C-type lectin-like"/>
    <property type="match status" value="1"/>
</dbReference>
<evidence type="ECO:0000256" key="3">
    <source>
        <dbReference type="ARBA" id="ARBA00022614"/>
    </source>
</evidence>
<dbReference type="InterPro" id="IPR032675">
    <property type="entry name" value="LRR_dom_sf"/>
</dbReference>
<keyword evidence="5" id="KW-0677">Repeat</keyword>
<evidence type="ECO:0000256" key="8">
    <source>
        <dbReference type="ARBA" id="ARBA00023136"/>
    </source>
</evidence>
<dbReference type="PANTHER" id="PTHR24372:SF77">
    <property type="entry name" value="G-PROTEIN COUPLED RECEPTORS FAMILY 1 PROFILE DOMAIN-CONTAINING PROTEIN"/>
    <property type="match status" value="1"/>
</dbReference>
<dbReference type="InterPro" id="IPR001304">
    <property type="entry name" value="C-type_lectin-like"/>
</dbReference>
<dbReference type="Pfam" id="PF00059">
    <property type="entry name" value="Lectin_C"/>
    <property type="match status" value="1"/>
</dbReference>
<comment type="caution">
    <text evidence="16">The sequence shown here is derived from an EMBL/GenBank/DDBJ whole genome shotgun (WGS) entry which is preliminary data.</text>
</comment>
<feature type="transmembrane region" description="Helical" evidence="13">
    <location>
        <begin position="1186"/>
        <end position="1215"/>
    </location>
</feature>
<dbReference type="SUPFAM" id="SSF52058">
    <property type="entry name" value="L domain-like"/>
    <property type="match status" value="1"/>
</dbReference>
<evidence type="ECO:0000313" key="16">
    <source>
        <dbReference type="EMBL" id="KAK0040455.1"/>
    </source>
</evidence>
<keyword evidence="7" id="KW-0297">G-protein coupled receptor</keyword>
<dbReference type="PROSITE" id="PS50262">
    <property type="entry name" value="G_PROTEIN_RECEP_F1_2"/>
    <property type="match status" value="1"/>
</dbReference>
<evidence type="ECO:0000256" key="4">
    <source>
        <dbReference type="ARBA" id="ARBA00022692"/>
    </source>
</evidence>
<dbReference type="Proteomes" id="UP001233172">
    <property type="component" value="Unassembled WGS sequence"/>
</dbReference>
<evidence type="ECO:0000256" key="11">
    <source>
        <dbReference type="ARBA" id="ARBA00023224"/>
    </source>
</evidence>
<dbReference type="Gene3D" id="3.80.10.10">
    <property type="entry name" value="Ribonuclease Inhibitor"/>
    <property type="match status" value="1"/>
</dbReference>
<dbReference type="PROSITE" id="PS50041">
    <property type="entry name" value="C_TYPE_LECTIN_2"/>
    <property type="match status" value="1"/>
</dbReference>
<dbReference type="Pfam" id="PF00057">
    <property type="entry name" value="Ldl_recept_a"/>
    <property type="match status" value="1"/>
</dbReference>
<reference evidence="16" key="1">
    <citation type="journal article" date="2023" name="PLoS Negl. Trop. Dis.">
        <title>A genome sequence for Biomphalaria pfeifferi, the major vector snail for the human-infecting parasite Schistosoma mansoni.</title>
        <authorList>
            <person name="Bu L."/>
            <person name="Lu L."/>
            <person name="Laidemitt M.R."/>
            <person name="Zhang S.M."/>
            <person name="Mutuku M."/>
            <person name="Mkoji G."/>
            <person name="Steinauer M."/>
            <person name="Loker E.S."/>
        </authorList>
    </citation>
    <scope>NUCLEOTIDE SEQUENCE</scope>
    <source>
        <strain evidence="16">KasaAsao</strain>
    </source>
</reference>
<evidence type="ECO:0000256" key="1">
    <source>
        <dbReference type="ARBA" id="ARBA00004651"/>
    </source>
</evidence>
<dbReference type="InterPro" id="IPR002172">
    <property type="entry name" value="LDrepeatLR_classA_rpt"/>
</dbReference>
<dbReference type="PRINTS" id="PR00261">
    <property type="entry name" value="LDLRECEPTOR"/>
</dbReference>
<evidence type="ECO:0000256" key="7">
    <source>
        <dbReference type="ARBA" id="ARBA00023040"/>
    </source>
</evidence>
<feature type="disulfide bond" evidence="12">
    <location>
        <begin position="579"/>
        <end position="594"/>
    </location>
</feature>
<feature type="domain" description="C-type lectin" evidence="14">
    <location>
        <begin position="322"/>
        <end position="432"/>
    </location>
</feature>
<keyword evidence="3" id="KW-0433">Leucine-rich repeat</keyword>
<sequence length="1317" mass="150757">MIEDCPDGSDELNCDDCILTQCSPNVCIPEHWTFNCSTVNQYMINKTPESLPEVNFTAMVSTLQNNFEFVTVCKDKYQNKNKGFIEQSGSNRVWAPKCIYIKDRHGAQMGCSDLYHLFNCSSFQCPEGFSKCWNSFCIPDSFIHDGVKDCPHGEDEEEQIVTNGLHFACYLSSKKLHPIYICDGKPQCPRGDDELNCQVLHCPSGFICLDGTVSVNDTNTLLNMSSFSPNTTFLDISGIDVSRTKNALNIQYLKKLLVFIVSMCRINDNTQNWYWFGMGNFGNVIQVDGEDDLLYNNELSLKLCSRCLKGWFPTYHAENKNIIKSCLRYEKEKKRLTWQDAANYCAQKRSHLITFETRLDFTSLQSTIESLVKNFSKTNFQAKEPVLFYIGLNTLNARRNEKLLWINSRPVDSFMYSLIRNPSLARNSKKDCFVWDYTRIETKDQVIFNVKCGDKKTNDILCEQELLESSDSLKISHSKVLTYEVPNNNFIKIKNNIAAISNNFVLNPSGFPLFHCGYNDYPTSFNFVCDGFLDCLNGEDEKICKYEFEDLNICIRLELFVCRNPNVHGLKCITKRHVCDMIQDCPDGSDESNCDDCTLTECSPNVCIPDHWTLNCSSLSQEKPNGTSEKEYRINNTFFGPNFKNSELITICDSNSIKNTEKINELNKYNRIWTPKCVYIKDRHGAHIGCTDFSHLSNCSSFDCPEGFSKCWNSYCIPDTFLHDGVKDCPHGEDEERHYHNTGWYFKCYFSFKEYHPIYVCDGKSDCPRGDDELNCGVPHCPSGLICRDGTITVNDTNTLLDMSSLSLDITFLNISGIDLSKQVNFINIVSFRKLLVIIASRCNIHDQTRIKAEKRSVYHLDISYNNLSRFSQADLVSHFSNLYFLNVSHNAGLSVIPRYYFRRFLKLTLLDLSFTRITEINLYFNDKIRFLNLSVTNLEHVQLSEKAEYRIIDFRNTRVANTIKEKFFDDITVKGKVLADFKNCCPYFRGEKLPAHQCEAEEETLSTCEDLIGDSLKRVVIWIVAICAVFGNMVALGYRIIFERTTFYLTYVLFVTCLGVSDLLMGIYLVIIASVDVVYRGVYIVHENSWKQSTLCQIAGTLATLSSETSMFFILLITLERFLTIRFPFGEHKISKSGKYVLISLAWCFGLFLSVVPILFRDMSLYSNNGMCLGFPLRKSSGTAWIYSVTVFLFFNSILFVVIAIGQFLIFITISQHSSKFKTESQSSARRADNITVALKLSVVVLSNFVCWFPVCILAIRTVLSDYEVTRETYAWIIALVLPINSALNPVLYTLPRISKSWTDFKRRKSSQFSNS</sequence>
<dbReference type="GO" id="GO:0009755">
    <property type="term" value="P:hormone-mediated signaling pathway"/>
    <property type="evidence" value="ECO:0007669"/>
    <property type="project" value="TreeGrafter"/>
</dbReference>
<evidence type="ECO:0000313" key="17">
    <source>
        <dbReference type="Proteomes" id="UP001233172"/>
    </source>
</evidence>
<comment type="subcellular location">
    <subcellularLocation>
        <location evidence="1">Cell membrane</location>
        <topology evidence="1">Multi-pass membrane protein</topology>
    </subcellularLocation>
</comment>
<dbReference type="Gene3D" id="3.10.100.10">
    <property type="entry name" value="Mannose-Binding Protein A, subunit A"/>
    <property type="match status" value="1"/>
</dbReference>
<dbReference type="Gene3D" id="4.10.400.10">
    <property type="entry name" value="Low-density Lipoprotein Receptor"/>
    <property type="match status" value="4"/>
</dbReference>
<dbReference type="InterPro" id="IPR036055">
    <property type="entry name" value="LDL_receptor-like_sf"/>
</dbReference>
<evidence type="ECO:0000259" key="14">
    <source>
        <dbReference type="PROSITE" id="PS50041"/>
    </source>
</evidence>
<organism evidence="16 17">
    <name type="scientific">Biomphalaria pfeifferi</name>
    <name type="common">Bloodfluke planorb</name>
    <name type="synonym">Freshwater snail</name>
    <dbReference type="NCBI Taxonomy" id="112525"/>
    <lineage>
        <taxon>Eukaryota</taxon>
        <taxon>Metazoa</taxon>
        <taxon>Spiralia</taxon>
        <taxon>Lophotrochozoa</taxon>
        <taxon>Mollusca</taxon>
        <taxon>Gastropoda</taxon>
        <taxon>Heterobranchia</taxon>
        <taxon>Euthyneura</taxon>
        <taxon>Panpulmonata</taxon>
        <taxon>Hygrophila</taxon>
        <taxon>Lymnaeoidea</taxon>
        <taxon>Planorbidae</taxon>
        <taxon>Biomphalaria</taxon>
    </lineage>
</organism>
<dbReference type="PROSITE" id="PS50068">
    <property type="entry name" value="LDLRA_2"/>
    <property type="match status" value="1"/>
</dbReference>
<feature type="transmembrane region" description="Helical" evidence="13">
    <location>
        <begin position="1020"/>
        <end position="1042"/>
    </location>
</feature>
<dbReference type="PROSITE" id="PS00237">
    <property type="entry name" value="G_PROTEIN_RECEP_F1_1"/>
    <property type="match status" value="1"/>
</dbReference>
<dbReference type="InterPro" id="IPR016186">
    <property type="entry name" value="C-type_lectin-like/link_sf"/>
</dbReference>
<evidence type="ECO:0000256" key="13">
    <source>
        <dbReference type="SAM" id="Phobius"/>
    </source>
</evidence>
<keyword evidence="9 12" id="KW-1015">Disulfide bond</keyword>
<dbReference type="EMBL" id="JASAOG010000325">
    <property type="protein sequence ID" value="KAK0040455.1"/>
    <property type="molecule type" value="Genomic_DNA"/>
</dbReference>
<protein>
    <submittedName>
        <fullName evidence="16">G-protein coupled receptor GRL101</fullName>
    </submittedName>
</protein>
<reference evidence="16" key="2">
    <citation type="submission" date="2023-04" db="EMBL/GenBank/DDBJ databases">
        <authorList>
            <person name="Bu L."/>
            <person name="Lu L."/>
            <person name="Laidemitt M.R."/>
            <person name="Zhang S.M."/>
            <person name="Mutuku M."/>
            <person name="Mkoji G."/>
            <person name="Steinauer M."/>
            <person name="Loker E.S."/>
        </authorList>
    </citation>
    <scope>NUCLEOTIDE SEQUENCE</scope>
    <source>
        <strain evidence="16">KasaAsao</strain>
        <tissue evidence="16">Whole Snail</tissue>
    </source>
</reference>
<gene>
    <name evidence="16" type="ORF">Bpfe_030121</name>
</gene>
<evidence type="ECO:0000256" key="12">
    <source>
        <dbReference type="PROSITE-ProRule" id="PRU00124"/>
    </source>
</evidence>
<evidence type="ECO:0000256" key="6">
    <source>
        <dbReference type="ARBA" id="ARBA00022989"/>
    </source>
</evidence>